<evidence type="ECO:0000256" key="4">
    <source>
        <dbReference type="ARBA" id="ARBA00023212"/>
    </source>
</evidence>
<keyword evidence="4" id="KW-0206">Cytoskeleton</keyword>
<feature type="binding site" evidence="5">
    <location>
        <begin position="44"/>
        <end position="51"/>
    </location>
    <ligand>
        <name>ATP</name>
        <dbReference type="ChEBI" id="CHEBI:30616"/>
    </ligand>
</feature>
<dbReference type="PRINTS" id="PR00380">
    <property type="entry name" value="KINESINHEAVY"/>
</dbReference>
<dbReference type="GO" id="GO:0007018">
    <property type="term" value="P:microtubule-based movement"/>
    <property type="evidence" value="ECO:0007669"/>
    <property type="project" value="InterPro"/>
</dbReference>
<evidence type="ECO:0000259" key="7">
    <source>
        <dbReference type="PROSITE" id="PS50067"/>
    </source>
</evidence>
<protein>
    <recommendedName>
        <fullName evidence="6">Kinesin-like protein</fullName>
    </recommendedName>
</protein>
<comment type="subcellular location">
    <subcellularLocation>
        <location evidence="1">Cytoplasm</location>
        <location evidence="1">Cytoskeleton</location>
    </subcellularLocation>
</comment>
<dbReference type="InterPro" id="IPR036961">
    <property type="entry name" value="Kinesin_motor_dom_sf"/>
</dbReference>
<dbReference type="InterPro" id="IPR027640">
    <property type="entry name" value="Kinesin-like_fam"/>
</dbReference>
<evidence type="ECO:0000256" key="2">
    <source>
        <dbReference type="ARBA" id="ARBA00022741"/>
    </source>
</evidence>
<proteinExistence type="inferred from homology"/>
<keyword evidence="3 5" id="KW-0067">ATP-binding</keyword>
<evidence type="ECO:0000256" key="5">
    <source>
        <dbReference type="PROSITE-ProRule" id="PRU00283"/>
    </source>
</evidence>
<evidence type="ECO:0000256" key="6">
    <source>
        <dbReference type="RuleBase" id="RU000394"/>
    </source>
</evidence>
<gene>
    <name evidence="8" type="ORF">PYX00_011252</name>
</gene>
<name>A0AAW2H771_9NEOP</name>
<dbReference type="PROSITE" id="PS00411">
    <property type="entry name" value="KINESIN_MOTOR_1"/>
    <property type="match status" value="1"/>
</dbReference>
<dbReference type="GO" id="GO:0008017">
    <property type="term" value="F:microtubule binding"/>
    <property type="evidence" value="ECO:0007669"/>
    <property type="project" value="InterPro"/>
</dbReference>
<evidence type="ECO:0000256" key="3">
    <source>
        <dbReference type="ARBA" id="ARBA00022840"/>
    </source>
</evidence>
<comment type="caution">
    <text evidence="8">The sequence shown here is derived from an EMBL/GenBank/DDBJ whole genome shotgun (WGS) entry which is preliminary data.</text>
</comment>
<accession>A0AAW2H771</accession>
<dbReference type="EMBL" id="JARGDH010000006">
    <property type="protein sequence ID" value="KAL0265540.1"/>
    <property type="molecule type" value="Genomic_DNA"/>
</dbReference>
<organism evidence="8">
    <name type="scientific">Menopon gallinae</name>
    <name type="common">poultry shaft louse</name>
    <dbReference type="NCBI Taxonomy" id="328185"/>
    <lineage>
        <taxon>Eukaryota</taxon>
        <taxon>Metazoa</taxon>
        <taxon>Ecdysozoa</taxon>
        <taxon>Arthropoda</taxon>
        <taxon>Hexapoda</taxon>
        <taxon>Insecta</taxon>
        <taxon>Pterygota</taxon>
        <taxon>Neoptera</taxon>
        <taxon>Paraneoptera</taxon>
        <taxon>Psocodea</taxon>
        <taxon>Troctomorpha</taxon>
        <taxon>Phthiraptera</taxon>
        <taxon>Amblycera</taxon>
        <taxon>Menoponidae</taxon>
        <taxon>Menopon</taxon>
    </lineage>
</organism>
<dbReference type="InterPro" id="IPR027417">
    <property type="entry name" value="P-loop_NTPase"/>
</dbReference>
<comment type="similarity">
    <text evidence="5 6">Belongs to the TRAFAC class myosin-kinesin ATPase superfamily. Kinesin family.</text>
</comment>
<dbReference type="InterPro" id="IPR001752">
    <property type="entry name" value="Kinesin_motor_dom"/>
</dbReference>
<evidence type="ECO:0000256" key="1">
    <source>
        <dbReference type="ARBA" id="ARBA00004245"/>
    </source>
</evidence>
<sequence length="294" mass="33410">MKSLSFQYDRIFCSFDNQDKVFEEVAPLVRSGMDGYKICIFAYGQTGSGKTYTMEGYDASNGIIYKSVDEIFNMSAEMKKKGWSFSFDSNVVEIYNENIKDLLSNDTRKVEVRHINDKTVLNNCSEHSISSKEELMSLFSIARKNRSVGSTMSNEKSSRSHSVFILKVKMSNKTTKEHREGVFNFIDLAGSERLNASKAEGERLRETQNINKSLSVLGNVITALVRKEQHIPFRDSKLTLLLKDHLQGNSRVLMFVNIAPEAKYHGETICSLRFAAKISECKLGPAQRNFYRDV</sequence>
<dbReference type="Pfam" id="PF00225">
    <property type="entry name" value="Kinesin"/>
    <property type="match status" value="1"/>
</dbReference>
<dbReference type="AlphaFoldDB" id="A0AAW2H771"/>
<feature type="domain" description="Kinesin motor" evidence="7">
    <location>
        <begin position="1"/>
        <end position="281"/>
    </location>
</feature>
<keyword evidence="2 5" id="KW-0547">Nucleotide-binding</keyword>
<reference evidence="8" key="1">
    <citation type="journal article" date="2024" name="Gigascience">
        <title>Chromosome-level genome of the poultry shaft louse Menopon gallinae provides insight into the host-switching and adaptive evolution of parasitic lice.</title>
        <authorList>
            <person name="Xu Y."/>
            <person name="Ma L."/>
            <person name="Liu S."/>
            <person name="Liang Y."/>
            <person name="Liu Q."/>
            <person name="He Z."/>
            <person name="Tian L."/>
            <person name="Duan Y."/>
            <person name="Cai W."/>
            <person name="Li H."/>
            <person name="Song F."/>
        </authorList>
    </citation>
    <scope>NUCLEOTIDE SEQUENCE</scope>
    <source>
        <strain evidence="8">Cailab_2023a</strain>
    </source>
</reference>
<keyword evidence="5 6" id="KW-0505">Motor protein</keyword>
<dbReference type="SUPFAM" id="SSF52540">
    <property type="entry name" value="P-loop containing nucleoside triphosphate hydrolases"/>
    <property type="match status" value="1"/>
</dbReference>
<dbReference type="SMART" id="SM00129">
    <property type="entry name" value="KISc"/>
    <property type="match status" value="1"/>
</dbReference>
<keyword evidence="4" id="KW-0963">Cytoplasm</keyword>
<keyword evidence="6" id="KW-0493">Microtubule</keyword>
<dbReference type="GO" id="GO:0003777">
    <property type="term" value="F:microtubule motor activity"/>
    <property type="evidence" value="ECO:0007669"/>
    <property type="project" value="InterPro"/>
</dbReference>
<dbReference type="Gene3D" id="3.40.850.10">
    <property type="entry name" value="Kinesin motor domain"/>
    <property type="match status" value="1"/>
</dbReference>
<dbReference type="InterPro" id="IPR019821">
    <property type="entry name" value="Kinesin_motor_CS"/>
</dbReference>
<dbReference type="GO" id="GO:0005874">
    <property type="term" value="C:microtubule"/>
    <property type="evidence" value="ECO:0007669"/>
    <property type="project" value="UniProtKB-KW"/>
</dbReference>
<dbReference type="PANTHER" id="PTHR47972">
    <property type="entry name" value="KINESIN-LIKE PROTEIN KLP-3"/>
    <property type="match status" value="1"/>
</dbReference>
<dbReference type="GO" id="GO:0005524">
    <property type="term" value="F:ATP binding"/>
    <property type="evidence" value="ECO:0007669"/>
    <property type="project" value="UniProtKB-UniRule"/>
</dbReference>
<dbReference type="PROSITE" id="PS50067">
    <property type="entry name" value="KINESIN_MOTOR_2"/>
    <property type="match status" value="1"/>
</dbReference>
<evidence type="ECO:0000313" key="8">
    <source>
        <dbReference type="EMBL" id="KAL0265540.1"/>
    </source>
</evidence>